<dbReference type="GO" id="GO:0046872">
    <property type="term" value="F:metal ion binding"/>
    <property type="evidence" value="ECO:0007669"/>
    <property type="project" value="InterPro"/>
</dbReference>
<dbReference type="InterPro" id="IPR007863">
    <property type="entry name" value="Peptidase_M16_C"/>
</dbReference>
<name>A0A2H0VDA5_9BACT</name>
<evidence type="ECO:0000256" key="1">
    <source>
        <dbReference type="ARBA" id="ARBA00007261"/>
    </source>
</evidence>
<evidence type="ECO:0000259" key="4">
    <source>
        <dbReference type="Pfam" id="PF05193"/>
    </source>
</evidence>
<evidence type="ECO:0000256" key="2">
    <source>
        <dbReference type="RuleBase" id="RU004447"/>
    </source>
</evidence>
<dbReference type="PANTHER" id="PTHR11851">
    <property type="entry name" value="METALLOPROTEASE"/>
    <property type="match status" value="1"/>
</dbReference>
<dbReference type="Gene3D" id="3.30.830.10">
    <property type="entry name" value="Metalloenzyme, LuxS/M16 peptidase-like"/>
    <property type="match status" value="2"/>
</dbReference>
<comment type="similarity">
    <text evidence="1 2">Belongs to the peptidase M16 family.</text>
</comment>
<proteinExistence type="inferred from homology"/>
<dbReference type="EMBL" id="PFAJ01000044">
    <property type="protein sequence ID" value="PIR97082.1"/>
    <property type="molecule type" value="Genomic_DNA"/>
</dbReference>
<sequence length="423" mass="48528">MKYTKQVLKNGITVLKVPMKDSESVLVNFFVKTGSRNEPKKLRGMSHFLEHLLFKGTKKYPNAKILSSTVEAIGADYNAATSKEYTLYYIKAAAKYLPLIFDVLSDMLQNPKLDPKEIEREKGVIVEEMNMYRDTPMRHIGNVLEEHMWPNSDLGAEIIGDEKTVARTKREHLMRYIASNYKNKNLTLSIAGKYDDKKLNDLLKKYWSKGNLGKAPKYSSAPTLKKGPKVKIVEKKTQQAHLALGFYGFDYNNKDNYILKVLSNILGGGMSSRLFTEIRERRGLAYYVRMGEEHFQDTGSVVITAGLRLEKLEEAIKVISEELRKIKNTKVSPEELKKAKENMKGRMTLSLEDTESRMEWYLGQIAFQKKIMTPKESFAKVDKVTATQLQKLARKLFKKNNYKLAVIGPYKGKEKKLEKLIEL</sequence>
<dbReference type="InterPro" id="IPR050361">
    <property type="entry name" value="MPP/UQCRC_Complex"/>
</dbReference>
<dbReference type="Proteomes" id="UP000230557">
    <property type="component" value="Unassembled WGS sequence"/>
</dbReference>
<dbReference type="InterPro" id="IPR011765">
    <property type="entry name" value="Pept_M16_N"/>
</dbReference>
<dbReference type="PANTHER" id="PTHR11851:SF49">
    <property type="entry name" value="MITOCHONDRIAL-PROCESSING PEPTIDASE SUBUNIT ALPHA"/>
    <property type="match status" value="1"/>
</dbReference>
<evidence type="ECO:0000259" key="3">
    <source>
        <dbReference type="Pfam" id="PF00675"/>
    </source>
</evidence>
<accession>A0A2H0VDA5</accession>
<dbReference type="Pfam" id="PF00675">
    <property type="entry name" value="Peptidase_M16"/>
    <property type="match status" value="1"/>
</dbReference>
<evidence type="ECO:0008006" key="7">
    <source>
        <dbReference type="Google" id="ProtNLM"/>
    </source>
</evidence>
<dbReference type="InterPro" id="IPR011249">
    <property type="entry name" value="Metalloenz_LuxS/M16"/>
</dbReference>
<evidence type="ECO:0000313" key="5">
    <source>
        <dbReference type="EMBL" id="PIR97082.1"/>
    </source>
</evidence>
<feature type="domain" description="Peptidase M16 N-terminal" evidence="3">
    <location>
        <begin position="22"/>
        <end position="161"/>
    </location>
</feature>
<dbReference type="PROSITE" id="PS00143">
    <property type="entry name" value="INSULINASE"/>
    <property type="match status" value="1"/>
</dbReference>
<comment type="caution">
    <text evidence="5">The sequence shown here is derived from an EMBL/GenBank/DDBJ whole genome shotgun (WGS) entry which is preliminary data.</text>
</comment>
<dbReference type="GO" id="GO:0004222">
    <property type="term" value="F:metalloendopeptidase activity"/>
    <property type="evidence" value="ECO:0007669"/>
    <property type="project" value="InterPro"/>
</dbReference>
<gene>
    <name evidence="5" type="ORF">COT91_03185</name>
</gene>
<dbReference type="Pfam" id="PF05193">
    <property type="entry name" value="Peptidase_M16_C"/>
    <property type="match status" value="1"/>
</dbReference>
<dbReference type="AlphaFoldDB" id="A0A2H0VDA5"/>
<protein>
    <recommendedName>
        <fullName evidence="7">Insulinase family protein</fullName>
    </recommendedName>
</protein>
<reference evidence="6" key="1">
    <citation type="submission" date="2017-09" db="EMBL/GenBank/DDBJ databases">
        <title>Depth-based differentiation of microbial function through sediment-hosted aquifers and enrichment of novel symbionts in the deep terrestrial subsurface.</title>
        <authorList>
            <person name="Probst A.J."/>
            <person name="Ladd B."/>
            <person name="Jarett J.K."/>
            <person name="Geller-Mcgrath D.E."/>
            <person name="Sieber C.M.K."/>
            <person name="Emerson J.B."/>
            <person name="Anantharaman K."/>
            <person name="Thomas B.C."/>
            <person name="Malmstrom R."/>
            <person name="Stieglmeier M."/>
            <person name="Klingl A."/>
            <person name="Woyke T."/>
            <person name="Ryan C.M."/>
            <person name="Banfield J.F."/>
        </authorList>
    </citation>
    <scope>NUCLEOTIDE SEQUENCE [LARGE SCALE GENOMIC DNA]</scope>
</reference>
<dbReference type="InterPro" id="IPR001431">
    <property type="entry name" value="Pept_M16_Zn_BS"/>
</dbReference>
<dbReference type="GO" id="GO:0006508">
    <property type="term" value="P:proteolysis"/>
    <property type="evidence" value="ECO:0007669"/>
    <property type="project" value="InterPro"/>
</dbReference>
<evidence type="ECO:0000313" key="6">
    <source>
        <dbReference type="Proteomes" id="UP000230557"/>
    </source>
</evidence>
<dbReference type="SUPFAM" id="SSF63411">
    <property type="entry name" value="LuxS/MPP-like metallohydrolase"/>
    <property type="match status" value="2"/>
</dbReference>
<organism evidence="5 6">
    <name type="scientific">Candidatus Doudnabacteria bacterium CG10_big_fil_rev_8_21_14_0_10_41_10</name>
    <dbReference type="NCBI Taxonomy" id="1974551"/>
    <lineage>
        <taxon>Bacteria</taxon>
        <taxon>Candidatus Doudnaibacteriota</taxon>
    </lineage>
</organism>
<feature type="domain" description="Peptidase M16 C-terminal" evidence="4">
    <location>
        <begin position="170"/>
        <end position="343"/>
    </location>
</feature>